<organism evidence="1 2">
    <name type="scientific">Olpidium bornovanus</name>
    <dbReference type="NCBI Taxonomy" id="278681"/>
    <lineage>
        <taxon>Eukaryota</taxon>
        <taxon>Fungi</taxon>
        <taxon>Fungi incertae sedis</taxon>
        <taxon>Olpidiomycota</taxon>
        <taxon>Olpidiomycotina</taxon>
        <taxon>Olpidiomycetes</taxon>
        <taxon>Olpidiales</taxon>
        <taxon>Olpidiaceae</taxon>
        <taxon>Olpidium</taxon>
    </lineage>
</organism>
<gene>
    <name evidence="1" type="ORF">BJ554DRAFT_6825</name>
</gene>
<reference evidence="1 2" key="1">
    <citation type="journal article" name="Sci. Rep.">
        <title>Genome-scale phylogenetic analyses confirm Olpidium as the closest living zoosporic fungus to the non-flagellated, terrestrial fungi.</title>
        <authorList>
            <person name="Chang Y."/>
            <person name="Rochon D."/>
            <person name="Sekimoto S."/>
            <person name="Wang Y."/>
            <person name="Chovatia M."/>
            <person name="Sandor L."/>
            <person name="Salamov A."/>
            <person name="Grigoriev I.V."/>
            <person name="Stajich J.E."/>
            <person name="Spatafora J.W."/>
        </authorList>
    </citation>
    <scope>NUCLEOTIDE SEQUENCE [LARGE SCALE GENOMIC DNA]</scope>
    <source>
        <strain evidence="1">S191</strain>
    </source>
</reference>
<dbReference type="OrthoDB" id="2366420at2759"/>
<protein>
    <submittedName>
        <fullName evidence="1">Uncharacterized protein</fullName>
    </submittedName>
</protein>
<evidence type="ECO:0000313" key="1">
    <source>
        <dbReference type="EMBL" id="KAG5463512.1"/>
    </source>
</evidence>
<accession>A0A8H8A1W6</accession>
<proteinExistence type="predicted"/>
<dbReference type="EMBL" id="JAEFCI010000483">
    <property type="protein sequence ID" value="KAG5463512.1"/>
    <property type="molecule type" value="Genomic_DNA"/>
</dbReference>
<evidence type="ECO:0000313" key="2">
    <source>
        <dbReference type="Proteomes" id="UP000673691"/>
    </source>
</evidence>
<dbReference type="AlphaFoldDB" id="A0A8H8A1W6"/>
<keyword evidence="2" id="KW-1185">Reference proteome</keyword>
<dbReference type="Proteomes" id="UP000673691">
    <property type="component" value="Unassembled WGS sequence"/>
</dbReference>
<comment type="caution">
    <text evidence="1">The sequence shown here is derived from an EMBL/GenBank/DDBJ whole genome shotgun (WGS) entry which is preliminary data.</text>
</comment>
<name>A0A8H8A1W6_9FUNG</name>
<sequence length="68" mass="7825">MVVPAWANDVQSTTIANCFRHCNIRTVPGVHNQVNVDNLLDEIVVIELEQQIARLRFRNPMDVRNLLN</sequence>